<name>A0A7X9FSR1_9DELT</name>
<accession>A0A7X9FSR1</accession>
<evidence type="ECO:0000256" key="1">
    <source>
        <dbReference type="SAM" id="MobiDB-lite"/>
    </source>
</evidence>
<dbReference type="InterPro" id="IPR028994">
    <property type="entry name" value="Integrin_alpha_N"/>
</dbReference>
<proteinExistence type="predicted"/>
<dbReference type="InterPro" id="IPR013783">
    <property type="entry name" value="Ig-like_fold"/>
</dbReference>
<feature type="compositionally biased region" description="Low complexity" evidence="1">
    <location>
        <begin position="125"/>
        <end position="147"/>
    </location>
</feature>
<comment type="caution">
    <text evidence="3">The sequence shown here is derived from an EMBL/GenBank/DDBJ whole genome shotgun (WGS) entry which is preliminary data.</text>
</comment>
<evidence type="ECO:0000313" key="3">
    <source>
        <dbReference type="EMBL" id="NMC63213.1"/>
    </source>
</evidence>
<dbReference type="Proteomes" id="UP000524246">
    <property type="component" value="Unassembled WGS sequence"/>
</dbReference>
<dbReference type="InterPro" id="IPR003961">
    <property type="entry name" value="FN3_dom"/>
</dbReference>
<dbReference type="AlphaFoldDB" id="A0A7X9FSR1"/>
<dbReference type="EMBL" id="JAAZON010000383">
    <property type="protein sequence ID" value="NMC63213.1"/>
    <property type="molecule type" value="Genomic_DNA"/>
</dbReference>
<evidence type="ECO:0000313" key="4">
    <source>
        <dbReference type="Proteomes" id="UP000524246"/>
    </source>
</evidence>
<feature type="region of interest" description="Disordered" evidence="1">
    <location>
        <begin position="118"/>
        <end position="155"/>
    </location>
</feature>
<dbReference type="CDD" id="cd00063">
    <property type="entry name" value="FN3"/>
    <property type="match status" value="1"/>
</dbReference>
<protein>
    <recommendedName>
        <fullName evidence="2">Fibronectin type-III domain-containing protein</fullName>
    </recommendedName>
</protein>
<organism evidence="3 4">
    <name type="scientific">SAR324 cluster bacterium</name>
    <dbReference type="NCBI Taxonomy" id="2024889"/>
    <lineage>
        <taxon>Bacteria</taxon>
        <taxon>Deltaproteobacteria</taxon>
        <taxon>SAR324 cluster</taxon>
    </lineage>
</organism>
<dbReference type="Gene3D" id="2.40.128.340">
    <property type="match status" value="1"/>
</dbReference>
<dbReference type="SUPFAM" id="SSF49265">
    <property type="entry name" value="Fibronectin type III"/>
    <property type="match status" value="1"/>
</dbReference>
<reference evidence="3 4" key="1">
    <citation type="journal article" date="2020" name="Biotechnol. Biofuels">
        <title>New insights from the biogas microbiome by comprehensive genome-resolved metagenomics of nearly 1600 species originating from multiple anaerobic digesters.</title>
        <authorList>
            <person name="Campanaro S."/>
            <person name="Treu L."/>
            <person name="Rodriguez-R L.M."/>
            <person name="Kovalovszki A."/>
            <person name="Ziels R.M."/>
            <person name="Maus I."/>
            <person name="Zhu X."/>
            <person name="Kougias P.G."/>
            <person name="Basile A."/>
            <person name="Luo G."/>
            <person name="Schluter A."/>
            <person name="Konstantinidis K.T."/>
            <person name="Angelidaki I."/>
        </authorList>
    </citation>
    <scope>NUCLEOTIDE SEQUENCE [LARGE SCALE GENOMIC DNA]</scope>
    <source>
        <strain evidence="3">AS27yjCOA_65</strain>
    </source>
</reference>
<dbReference type="PROSITE" id="PS50853">
    <property type="entry name" value="FN3"/>
    <property type="match status" value="1"/>
</dbReference>
<sequence length="469" mass="50490">MGINNILKPFRVICFGFFLSLSLLSIPRTLKAESVSLSWDLPTKNTDGTELTDLAGIKLYHGRSSGNYTGIIDLGPVSKTTFNGLEVGVDYYFAVTAYDASGNESVFSNEVHMKIESKNTPTPIPTTIINTPITPTTPTITPIATPTKEGRRTPYPHTGISIGAKMDFDGDMISDIASFETTDSKAIFHIYRSSDQALIDAEFETTNAAVQASGDYNGDGKWDVGIVTRNEKGEFVWIARDSETNADVLRETFGGSSALALSGCDIDGDGKSDLISIAKDAVRMRKSKGMKSAKAKLSGLKVKDANCIDINNDGKDEVSLLVNKKVPAKSGSKAADTRIIVLTQNGQVYLEKTVPAAKALIVADSNANKKDELGYISTKKGKLILNMITKNRTLKFALGAVSDLSAAGYLPISSKQRVAVLYKNTDGAINLYNLKTKRAAEVDIELPDGQLVRPVNARTPSLLVAMNTK</sequence>
<feature type="domain" description="Fibronectin type-III" evidence="2">
    <location>
        <begin position="20"/>
        <end position="118"/>
    </location>
</feature>
<evidence type="ECO:0000259" key="2">
    <source>
        <dbReference type="PROSITE" id="PS50853"/>
    </source>
</evidence>
<dbReference type="Gene3D" id="2.60.40.10">
    <property type="entry name" value="Immunoglobulins"/>
    <property type="match status" value="1"/>
</dbReference>
<dbReference type="SUPFAM" id="SSF69318">
    <property type="entry name" value="Integrin alpha N-terminal domain"/>
    <property type="match status" value="1"/>
</dbReference>
<dbReference type="InterPro" id="IPR036116">
    <property type="entry name" value="FN3_sf"/>
</dbReference>
<gene>
    <name evidence="3" type="ORF">GYA55_08590</name>
</gene>